<evidence type="ECO:0000256" key="2">
    <source>
        <dbReference type="ARBA" id="ARBA00022679"/>
    </source>
</evidence>
<sequence length="416" mass="47060">MLVKTWQLGTARSRLLRNALVSLKLHVHFVRSRIEYRLFSVLALCMIARYASLGHRPAALWTVRRVLPTSRVQSELVKQHSWSECAECCSDLSGVLKNISAPELNLVCFDLNFVNRTQQYYAVLTTLAPHFSFYLRMAKQFLMDAGSEVKLQRKIVWRLEDNSTIQRTNLMALKQTGAAVVSHSSRLADSDPPLYTSWVPNFHFIDKKGFTEVVERIHKIRVDFKSRKMQIFWAGSTTGIPCDNIPPCTNTCQELLRVKLVRQFSNITFLKFALSSVVQWCGGSDSWLQGKGMIQPHVAEINWANHRGVLDIDGNVDAWGLRWRLGSGSVVFIVKSSYEHLYSNLLTDGVHYIGIDSDLSDLLEKTSIITSHEAVDVQYLENVVSNALMQMKELTYPKVVAAVASALHKDLASEQS</sequence>
<reference evidence="4" key="1">
    <citation type="submission" date="2021-01" db="EMBL/GenBank/DDBJ databases">
        <authorList>
            <person name="Corre E."/>
            <person name="Pelletier E."/>
            <person name="Niang G."/>
            <person name="Scheremetjew M."/>
            <person name="Finn R."/>
            <person name="Kale V."/>
            <person name="Holt S."/>
            <person name="Cochrane G."/>
            <person name="Meng A."/>
            <person name="Brown T."/>
            <person name="Cohen L."/>
        </authorList>
    </citation>
    <scope>NUCLEOTIDE SEQUENCE</scope>
    <source>
        <strain evidence="4">RCC1614</strain>
    </source>
</reference>
<proteinExistence type="inferred from homology"/>
<dbReference type="PANTHER" id="PTHR12203">
    <property type="entry name" value="KDEL LYS-ASP-GLU-LEU CONTAINING - RELATED"/>
    <property type="match status" value="1"/>
</dbReference>
<dbReference type="InterPro" id="IPR006598">
    <property type="entry name" value="CAP10"/>
</dbReference>
<dbReference type="InterPro" id="IPR051091">
    <property type="entry name" value="O-Glucosyltr/Glycosyltrsf_90"/>
</dbReference>
<organism evidence="4">
    <name type="scientific">Micromonas pusilla</name>
    <name type="common">Picoplanktonic green alga</name>
    <name type="synonym">Chromulina pusilla</name>
    <dbReference type="NCBI Taxonomy" id="38833"/>
    <lineage>
        <taxon>Eukaryota</taxon>
        <taxon>Viridiplantae</taxon>
        <taxon>Chlorophyta</taxon>
        <taxon>Mamiellophyceae</taxon>
        <taxon>Mamiellales</taxon>
        <taxon>Mamiellaceae</taxon>
        <taxon>Micromonas</taxon>
    </lineage>
</organism>
<accession>A0A7R9TLN2</accession>
<dbReference type="Pfam" id="PF05686">
    <property type="entry name" value="Glyco_transf_90"/>
    <property type="match status" value="1"/>
</dbReference>
<keyword evidence="2" id="KW-0808">Transferase</keyword>
<feature type="domain" description="Glycosyl transferase CAP10" evidence="3">
    <location>
        <begin position="158"/>
        <end position="397"/>
    </location>
</feature>
<dbReference type="PANTHER" id="PTHR12203:SF35">
    <property type="entry name" value="PROTEIN O-GLUCOSYLTRANSFERASE 1"/>
    <property type="match status" value="1"/>
</dbReference>
<dbReference type="AlphaFoldDB" id="A0A7R9TLN2"/>
<gene>
    <name evidence="4" type="ORF">MPUS1402_LOCUS6557</name>
</gene>
<protein>
    <recommendedName>
        <fullName evidence="3">Glycosyl transferase CAP10 domain-containing protein</fullName>
    </recommendedName>
</protein>
<evidence type="ECO:0000256" key="1">
    <source>
        <dbReference type="ARBA" id="ARBA00010118"/>
    </source>
</evidence>
<comment type="similarity">
    <text evidence="1">Belongs to the glycosyltransferase 90 family.</text>
</comment>
<name>A0A7R9TLN2_MICPS</name>
<dbReference type="SMART" id="SM00672">
    <property type="entry name" value="CAP10"/>
    <property type="match status" value="1"/>
</dbReference>
<dbReference type="EMBL" id="HBDY01008809">
    <property type="protein sequence ID" value="CAD8239144.1"/>
    <property type="molecule type" value="Transcribed_RNA"/>
</dbReference>
<dbReference type="GO" id="GO:0016740">
    <property type="term" value="F:transferase activity"/>
    <property type="evidence" value="ECO:0007669"/>
    <property type="project" value="UniProtKB-KW"/>
</dbReference>
<evidence type="ECO:0000259" key="3">
    <source>
        <dbReference type="SMART" id="SM00672"/>
    </source>
</evidence>
<evidence type="ECO:0000313" key="4">
    <source>
        <dbReference type="EMBL" id="CAD8239144.1"/>
    </source>
</evidence>